<organism evidence="1 2">
    <name type="scientific">Blautia wexlerae</name>
    <dbReference type="NCBI Taxonomy" id="418240"/>
    <lineage>
        <taxon>Bacteria</taxon>
        <taxon>Bacillati</taxon>
        <taxon>Bacillota</taxon>
        <taxon>Clostridia</taxon>
        <taxon>Lachnospirales</taxon>
        <taxon>Lachnospiraceae</taxon>
        <taxon>Blautia</taxon>
    </lineage>
</organism>
<dbReference type="EMBL" id="CYZN01000011">
    <property type="protein sequence ID" value="CUO11525.1"/>
    <property type="molecule type" value="Genomic_DNA"/>
</dbReference>
<dbReference type="Proteomes" id="UP000095431">
    <property type="component" value="Unassembled WGS sequence"/>
</dbReference>
<keyword evidence="1" id="KW-0238">DNA-binding</keyword>
<dbReference type="InterPro" id="IPR036390">
    <property type="entry name" value="WH_DNA-bd_sf"/>
</dbReference>
<dbReference type="Gene3D" id="1.10.10.10">
    <property type="entry name" value="Winged helix-like DNA-binding domain superfamily/Winged helix DNA-binding domain"/>
    <property type="match status" value="1"/>
</dbReference>
<protein>
    <submittedName>
        <fullName evidence="1">DNA-binding transcriptional activator DcuR</fullName>
    </submittedName>
</protein>
<dbReference type="InterPro" id="IPR036388">
    <property type="entry name" value="WH-like_DNA-bd_sf"/>
</dbReference>
<accession>A0A174CIE5</accession>
<dbReference type="RefSeq" id="WP_055200425.1">
    <property type="nucleotide sequence ID" value="NZ_BTHH01000012.1"/>
</dbReference>
<name>A0A174CIE5_9FIRM</name>
<proteinExistence type="predicted"/>
<gene>
    <name evidence="1" type="ORF">ERS852478_01891</name>
</gene>
<evidence type="ECO:0000313" key="2">
    <source>
        <dbReference type="Proteomes" id="UP000095431"/>
    </source>
</evidence>
<evidence type="ECO:0000313" key="1">
    <source>
        <dbReference type="EMBL" id="CUO11525.1"/>
    </source>
</evidence>
<dbReference type="SUPFAM" id="SSF46785">
    <property type="entry name" value="Winged helix' DNA-binding domain"/>
    <property type="match status" value="1"/>
</dbReference>
<dbReference type="GO" id="GO:0003677">
    <property type="term" value="F:DNA binding"/>
    <property type="evidence" value="ECO:0007669"/>
    <property type="project" value="UniProtKB-KW"/>
</dbReference>
<dbReference type="AlphaFoldDB" id="A0A174CIE5"/>
<sequence>MQEQTLELIRSYLEENKWIFLSSNEIASKVNLSRITVRRYMNYLVENREIISQIDYSTGEETALL</sequence>
<reference evidence="1 2" key="1">
    <citation type="submission" date="2015-09" db="EMBL/GenBank/DDBJ databases">
        <authorList>
            <consortium name="Pathogen Informatics"/>
        </authorList>
    </citation>
    <scope>NUCLEOTIDE SEQUENCE [LARGE SCALE GENOMIC DNA]</scope>
    <source>
        <strain evidence="1 2">2789STDY5834863</strain>
    </source>
</reference>